<accession>A0AAV7TZF0</accession>
<proteinExistence type="predicted"/>
<dbReference type="EMBL" id="JANPWB010000006">
    <property type="protein sequence ID" value="KAJ1181194.1"/>
    <property type="molecule type" value="Genomic_DNA"/>
</dbReference>
<evidence type="ECO:0000313" key="2">
    <source>
        <dbReference type="EMBL" id="KAJ1181194.1"/>
    </source>
</evidence>
<organism evidence="2 3">
    <name type="scientific">Pleurodeles waltl</name>
    <name type="common">Iberian ribbed newt</name>
    <dbReference type="NCBI Taxonomy" id="8319"/>
    <lineage>
        <taxon>Eukaryota</taxon>
        <taxon>Metazoa</taxon>
        <taxon>Chordata</taxon>
        <taxon>Craniata</taxon>
        <taxon>Vertebrata</taxon>
        <taxon>Euteleostomi</taxon>
        <taxon>Amphibia</taxon>
        <taxon>Batrachia</taxon>
        <taxon>Caudata</taxon>
        <taxon>Salamandroidea</taxon>
        <taxon>Salamandridae</taxon>
        <taxon>Pleurodelinae</taxon>
        <taxon>Pleurodeles</taxon>
    </lineage>
</organism>
<protein>
    <submittedName>
        <fullName evidence="2">Uncharacterized protein</fullName>
    </submittedName>
</protein>
<reference evidence="2" key="1">
    <citation type="journal article" date="2022" name="bioRxiv">
        <title>Sequencing and chromosome-scale assembly of the giantPleurodeles waltlgenome.</title>
        <authorList>
            <person name="Brown T."/>
            <person name="Elewa A."/>
            <person name="Iarovenko S."/>
            <person name="Subramanian E."/>
            <person name="Araus A.J."/>
            <person name="Petzold A."/>
            <person name="Susuki M."/>
            <person name="Suzuki K.-i.T."/>
            <person name="Hayashi T."/>
            <person name="Toyoda A."/>
            <person name="Oliveira C."/>
            <person name="Osipova E."/>
            <person name="Leigh N.D."/>
            <person name="Simon A."/>
            <person name="Yun M.H."/>
        </authorList>
    </citation>
    <scope>NUCLEOTIDE SEQUENCE</scope>
    <source>
        <strain evidence="2">20211129_DDA</strain>
        <tissue evidence="2">Liver</tissue>
    </source>
</reference>
<feature type="compositionally biased region" description="Pro residues" evidence="1">
    <location>
        <begin position="111"/>
        <end position="122"/>
    </location>
</feature>
<comment type="caution">
    <text evidence="2">The sequence shown here is derived from an EMBL/GenBank/DDBJ whole genome shotgun (WGS) entry which is preliminary data.</text>
</comment>
<keyword evidence="3" id="KW-1185">Reference proteome</keyword>
<feature type="region of interest" description="Disordered" evidence="1">
    <location>
        <begin position="93"/>
        <end position="122"/>
    </location>
</feature>
<gene>
    <name evidence="2" type="ORF">NDU88_006404</name>
</gene>
<dbReference type="Proteomes" id="UP001066276">
    <property type="component" value="Chromosome 3_2"/>
</dbReference>
<feature type="region of interest" description="Disordered" evidence="1">
    <location>
        <begin position="35"/>
        <end position="61"/>
    </location>
</feature>
<sequence length="122" mass="13451">MWWGGTYQVLPKMAAGRTDEVLGRRLYRSIVAPSRKGGEQLPRPPLQVIGGRPARRATRTVAGGVWRSRPVRGGREWAWREAPGHTVVRCARRPGVELTPGPKRGEQMPGLPAPSPRPLKCS</sequence>
<dbReference type="AlphaFoldDB" id="A0AAV7TZF0"/>
<evidence type="ECO:0000313" key="3">
    <source>
        <dbReference type="Proteomes" id="UP001066276"/>
    </source>
</evidence>
<evidence type="ECO:0000256" key="1">
    <source>
        <dbReference type="SAM" id="MobiDB-lite"/>
    </source>
</evidence>
<name>A0AAV7TZF0_PLEWA</name>